<sequence length="260" mass="30166">MYVKLMFIMINRSLVRVIKQIGLTAKHAVVYEALMTKPHATPLILARETRLNRSSLYRYLEELRMKGLVELIMGDKSSKYCANPDGLGQYLVSEESRVEKLKKMIPSLVAELSKKGGGGESEVKYYQGVEGLKQMLWNVVASGEDFVGLGYQDWNTSVGRIFADKLRAKMMESKVRSREILNEVDETFGYTRLGEDYTSVYEHRAIDPKILEIRHDTYIYGDVFAYYYHNPREYFGVEIHNKEIARTEKQMFEVLWKMVV</sequence>
<dbReference type="InterPro" id="IPR051797">
    <property type="entry name" value="TrmB-like"/>
</dbReference>
<dbReference type="PANTHER" id="PTHR34293">
    <property type="entry name" value="HTH-TYPE TRANSCRIPTIONAL REGULATOR TRMBL2"/>
    <property type="match status" value="1"/>
</dbReference>
<dbReference type="PANTHER" id="PTHR34293:SF1">
    <property type="entry name" value="HTH-TYPE TRANSCRIPTIONAL REGULATOR TRMBL2"/>
    <property type="match status" value="1"/>
</dbReference>
<dbReference type="InterPro" id="IPR002831">
    <property type="entry name" value="Tscrpt_reg_TrmB_N"/>
</dbReference>
<dbReference type="EMBL" id="PFAF01000042">
    <property type="protein sequence ID" value="PIR98952.1"/>
    <property type="molecule type" value="Genomic_DNA"/>
</dbReference>
<dbReference type="Proteomes" id="UP000230796">
    <property type="component" value="Unassembled WGS sequence"/>
</dbReference>
<gene>
    <name evidence="2" type="ORF">COT87_02105</name>
</gene>
<evidence type="ECO:0000313" key="2">
    <source>
        <dbReference type="EMBL" id="PIR98952.1"/>
    </source>
</evidence>
<accession>A0A2H0VIN0</accession>
<name>A0A2H0VIN0_9BACT</name>
<protein>
    <recommendedName>
        <fullName evidence="1">Transcription regulator TrmB N-terminal domain-containing protein</fullName>
    </recommendedName>
</protein>
<dbReference type="Pfam" id="PF01978">
    <property type="entry name" value="TrmB"/>
    <property type="match status" value="1"/>
</dbReference>
<organism evidence="2 3">
    <name type="scientific">Candidatus Collierbacteria bacterium CG10_big_fil_rev_8_21_14_0_10_44_9</name>
    <dbReference type="NCBI Taxonomy" id="1974535"/>
    <lineage>
        <taxon>Bacteria</taxon>
        <taxon>Candidatus Collieribacteriota</taxon>
    </lineage>
</organism>
<feature type="domain" description="Transcription regulator TrmB N-terminal" evidence="1">
    <location>
        <begin position="20"/>
        <end position="82"/>
    </location>
</feature>
<proteinExistence type="predicted"/>
<dbReference type="Gene3D" id="1.10.10.10">
    <property type="entry name" value="Winged helix-like DNA-binding domain superfamily/Winged helix DNA-binding domain"/>
    <property type="match status" value="1"/>
</dbReference>
<reference evidence="3" key="1">
    <citation type="submission" date="2017-09" db="EMBL/GenBank/DDBJ databases">
        <title>Depth-based differentiation of microbial function through sediment-hosted aquifers and enrichment of novel symbionts in the deep terrestrial subsurface.</title>
        <authorList>
            <person name="Probst A.J."/>
            <person name="Ladd B."/>
            <person name="Jarett J.K."/>
            <person name="Geller-Mcgrath D.E."/>
            <person name="Sieber C.M.K."/>
            <person name="Emerson J.B."/>
            <person name="Anantharaman K."/>
            <person name="Thomas B.C."/>
            <person name="Malmstrom R."/>
            <person name="Stieglmeier M."/>
            <person name="Klingl A."/>
            <person name="Woyke T."/>
            <person name="Ryan C.M."/>
            <person name="Banfield J.F."/>
        </authorList>
    </citation>
    <scope>NUCLEOTIDE SEQUENCE [LARGE SCALE GENOMIC DNA]</scope>
</reference>
<dbReference type="AlphaFoldDB" id="A0A2H0VIN0"/>
<evidence type="ECO:0000313" key="3">
    <source>
        <dbReference type="Proteomes" id="UP000230796"/>
    </source>
</evidence>
<dbReference type="InterPro" id="IPR036390">
    <property type="entry name" value="WH_DNA-bd_sf"/>
</dbReference>
<comment type="caution">
    <text evidence="2">The sequence shown here is derived from an EMBL/GenBank/DDBJ whole genome shotgun (WGS) entry which is preliminary data.</text>
</comment>
<evidence type="ECO:0000259" key="1">
    <source>
        <dbReference type="Pfam" id="PF01978"/>
    </source>
</evidence>
<dbReference type="SUPFAM" id="SSF46785">
    <property type="entry name" value="Winged helix' DNA-binding domain"/>
    <property type="match status" value="1"/>
</dbReference>
<dbReference type="InterPro" id="IPR036388">
    <property type="entry name" value="WH-like_DNA-bd_sf"/>
</dbReference>